<proteinExistence type="predicted"/>
<evidence type="ECO:0000313" key="3">
    <source>
        <dbReference type="EMBL" id="KAK4268590.1"/>
    </source>
</evidence>
<dbReference type="Pfam" id="PF14383">
    <property type="entry name" value="VARLMGL"/>
    <property type="match status" value="1"/>
</dbReference>
<name>A0AAE1JDT4_9FABA</name>
<keyword evidence="4" id="KW-1185">Reference proteome</keyword>
<feature type="compositionally biased region" description="Pro residues" evidence="1">
    <location>
        <begin position="33"/>
        <end position="57"/>
    </location>
</feature>
<dbReference type="Proteomes" id="UP001293593">
    <property type="component" value="Unassembled WGS sequence"/>
</dbReference>
<feature type="compositionally biased region" description="Basic residues" evidence="1">
    <location>
        <begin position="229"/>
        <end position="245"/>
    </location>
</feature>
<organism evidence="3 4">
    <name type="scientific">Acacia crassicarpa</name>
    <name type="common">northern wattle</name>
    <dbReference type="NCBI Taxonomy" id="499986"/>
    <lineage>
        <taxon>Eukaryota</taxon>
        <taxon>Viridiplantae</taxon>
        <taxon>Streptophyta</taxon>
        <taxon>Embryophyta</taxon>
        <taxon>Tracheophyta</taxon>
        <taxon>Spermatophyta</taxon>
        <taxon>Magnoliopsida</taxon>
        <taxon>eudicotyledons</taxon>
        <taxon>Gunneridae</taxon>
        <taxon>Pentapetalae</taxon>
        <taxon>rosids</taxon>
        <taxon>fabids</taxon>
        <taxon>Fabales</taxon>
        <taxon>Fabaceae</taxon>
        <taxon>Caesalpinioideae</taxon>
        <taxon>mimosoid clade</taxon>
        <taxon>Acacieae</taxon>
        <taxon>Acacia</taxon>
    </lineage>
</organism>
<feature type="region of interest" description="Disordered" evidence="1">
    <location>
        <begin position="33"/>
        <end position="59"/>
    </location>
</feature>
<feature type="compositionally biased region" description="Basic residues" evidence="1">
    <location>
        <begin position="178"/>
        <end position="191"/>
    </location>
</feature>
<reference evidence="3" key="1">
    <citation type="submission" date="2023-10" db="EMBL/GenBank/DDBJ databases">
        <title>Chromosome-level genome of the transformable northern wattle, Acacia crassicarpa.</title>
        <authorList>
            <person name="Massaro I."/>
            <person name="Sinha N.R."/>
            <person name="Poethig S."/>
            <person name="Leichty A.R."/>
        </authorList>
    </citation>
    <scope>NUCLEOTIDE SEQUENCE</scope>
    <source>
        <strain evidence="3">Acra3RX</strain>
        <tissue evidence="3">Leaf</tissue>
    </source>
</reference>
<dbReference type="InterPro" id="IPR032795">
    <property type="entry name" value="DUF3741-assoc"/>
</dbReference>
<evidence type="ECO:0000313" key="4">
    <source>
        <dbReference type="Proteomes" id="UP001293593"/>
    </source>
</evidence>
<dbReference type="AlphaFoldDB" id="A0AAE1JDT4"/>
<accession>A0AAE1JDT4</accession>
<dbReference type="PANTHER" id="PTHR35499">
    <property type="entry name" value="OS05G0128300 PROTEIN"/>
    <property type="match status" value="1"/>
</dbReference>
<feature type="compositionally biased region" description="Basic and acidic residues" evidence="1">
    <location>
        <begin position="219"/>
        <end position="228"/>
    </location>
</feature>
<evidence type="ECO:0000259" key="2">
    <source>
        <dbReference type="Pfam" id="PF14383"/>
    </source>
</evidence>
<comment type="caution">
    <text evidence="3">The sequence shown here is derived from an EMBL/GenBank/DDBJ whole genome shotgun (WGS) entry which is preliminary data.</text>
</comment>
<gene>
    <name evidence="3" type="ORF">QN277_025220</name>
</gene>
<dbReference type="PANTHER" id="PTHR35499:SF4">
    <property type="entry name" value="ALC-INTERACTING PROTEIN 1"/>
    <property type="match status" value="1"/>
</dbReference>
<feature type="compositionally biased region" description="Basic and acidic residues" evidence="1">
    <location>
        <begin position="274"/>
        <end position="306"/>
    </location>
</feature>
<dbReference type="EMBL" id="JAWXYG010000007">
    <property type="protein sequence ID" value="KAK4268590.1"/>
    <property type="molecule type" value="Genomic_DNA"/>
</dbReference>
<feature type="region of interest" description="Disordered" evidence="1">
    <location>
        <begin position="269"/>
        <end position="307"/>
    </location>
</feature>
<protein>
    <recommendedName>
        <fullName evidence="2">DUF3741 domain-containing protein</fullName>
    </recommendedName>
</protein>
<feature type="domain" description="DUF3741" evidence="2">
    <location>
        <begin position="58"/>
        <end position="76"/>
    </location>
</feature>
<sequence>MAEQPQDEVAKSGCFSRFFRLLLCAHSTNAPPIHPSDHLPPPQTPPSLPNKPNPVPTTPSLVARLMGLESLPNTSRVSNRVLPDSVPRSKSFNFIDYLLQLDPTHQDRQEASHRRFRTSSFREVPVLSSPFRQEKNDGDVVVFLWDDVDAAARESRRDDVVGQSLKKQEEVGSLKELKKQRKEKKKKKISKLKNEPRTRVSVSTSTRNYGDGSFMSPRMRKEEFVEPRFKRKVRSNRSSLKKMKNKSCSENLSPVSVLDVGEDQGFPLKNKTNFTDETKGMASKSKRESSADERGGKSNIHHKSETEECSELMAKVRKLAENDVQQMFDSVGRKGVFGSDHCFEEIPLVLEHKIFDLLLREVVHELLTL</sequence>
<evidence type="ECO:0000256" key="1">
    <source>
        <dbReference type="SAM" id="MobiDB-lite"/>
    </source>
</evidence>
<feature type="region of interest" description="Disordered" evidence="1">
    <location>
        <begin position="176"/>
        <end position="248"/>
    </location>
</feature>